<dbReference type="InterPro" id="IPR001680">
    <property type="entry name" value="WD40_rpt"/>
</dbReference>
<keyword evidence="4" id="KW-0175">Coiled coil</keyword>
<dbReference type="Pfam" id="PF00400">
    <property type="entry name" value="WD40"/>
    <property type="match status" value="5"/>
</dbReference>
<dbReference type="PANTHER" id="PTHR22847:SF637">
    <property type="entry name" value="WD REPEAT DOMAIN 5B"/>
    <property type="match status" value="1"/>
</dbReference>
<evidence type="ECO:0000256" key="4">
    <source>
        <dbReference type="SAM" id="Coils"/>
    </source>
</evidence>
<dbReference type="PROSITE" id="PS00678">
    <property type="entry name" value="WD_REPEATS_1"/>
    <property type="match status" value="4"/>
</dbReference>
<dbReference type="PRINTS" id="PR00320">
    <property type="entry name" value="GPROTEINBRPT"/>
</dbReference>
<dbReference type="CDD" id="cd00200">
    <property type="entry name" value="WD40"/>
    <property type="match status" value="1"/>
</dbReference>
<proteinExistence type="predicted"/>
<dbReference type="Gene3D" id="1.20.960.30">
    <property type="match status" value="1"/>
</dbReference>
<dbReference type="Proteomes" id="UP001141327">
    <property type="component" value="Unassembled WGS sequence"/>
</dbReference>
<dbReference type="SUPFAM" id="SSF109925">
    <property type="entry name" value="Lissencephaly-1 protein (Lis-1, PAF-AH alpha) N-terminal domain"/>
    <property type="match status" value="1"/>
</dbReference>
<dbReference type="SUPFAM" id="SSF50978">
    <property type="entry name" value="WD40 repeat-like"/>
    <property type="match status" value="1"/>
</dbReference>
<evidence type="ECO:0000259" key="5">
    <source>
        <dbReference type="Pfam" id="PF24951"/>
    </source>
</evidence>
<keyword evidence="1 3" id="KW-0853">WD repeat</keyword>
<sequence>MAKHFLIEPAAAVAAMLLSEKQKQDLNSAILDYLSNNNYVKSFASFQEEAGAHLVPPTDGMTNILEKKWGLVVRLQRKLMEQEEKVASLEEEIKLLSSGNISRKVGKGDALPTQLAKFTLNGHRQPVTSVAFHPKFSVLATAAEDATIKIWDTEGGEIESTLKGHTDVVQCVAWHPQGTILASCSSDLSIKLWDFSSVAAVTLHKLLHPQAPPGAPISHYIASGSRDRTVRIWEVSSGHCAFVVEHENWVRGVVFHPNGRFLLSVSDDRSAIPPSHLAPEHIPRTTTHAISATHIPFYRRTLRAWDLSQAGAPSQLGAPIPSLRCARSAEAHQHFVSCVAQSSQGHQVATGSVDLSVKIWECR</sequence>
<dbReference type="SMART" id="SM00667">
    <property type="entry name" value="LisH"/>
    <property type="match status" value="1"/>
</dbReference>
<protein>
    <submittedName>
        <fullName evidence="6">Lissencephaly-1</fullName>
    </submittedName>
</protein>
<dbReference type="InterPro" id="IPR006594">
    <property type="entry name" value="LisH"/>
</dbReference>
<dbReference type="PROSITE" id="PS50082">
    <property type="entry name" value="WD_REPEATS_2"/>
    <property type="match status" value="4"/>
</dbReference>
<name>A0ABQ8U7I3_9EUKA</name>
<dbReference type="SMART" id="SM00320">
    <property type="entry name" value="WD40"/>
    <property type="match status" value="5"/>
</dbReference>
<keyword evidence="7" id="KW-1185">Reference proteome</keyword>
<dbReference type="Gene3D" id="2.130.10.10">
    <property type="entry name" value="YVTN repeat-like/Quinoprotein amine dehydrogenase"/>
    <property type="match status" value="2"/>
</dbReference>
<accession>A0ABQ8U7I3</accession>
<evidence type="ECO:0000256" key="3">
    <source>
        <dbReference type="PROSITE-ProRule" id="PRU00221"/>
    </source>
</evidence>
<feature type="repeat" description="WD" evidence="3">
    <location>
        <begin position="220"/>
        <end position="243"/>
    </location>
</feature>
<comment type="caution">
    <text evidence="6">The sequence shown here is derived from an EMBL/GenBank/DDBJ whole genome shotgun (WGS) entry which is preliminary data.</text>
</comment>
<keyword evidence="2" id="KW-0677">Repeat</keyword>
<dbReference type="InterPro" id="IPR020472">
    <property type="entry name" value="WD40_PAC1"/>
</dbReference>
<dbReference type="InterPro" id="IPR019775">
    <property type="entry name" value="WD40_repeat_CS"/>
</dbReference>
<dbReference type="InterPro" id="IPR015943">
    <property type="entry name" value="WD40/YVTN_repeat-like_dom_sf"/>
</dbReference>
<feature type="domain" description="PAC1-like LisH-like dimerisation" evidence="5">
    <location>
        <begin position="20"/>
        <end position="51"/>
    </location>
</feature>
<organism evidence="6 7">
    <name type="scientific">Paratrimastix pyriformis</name>
    <dbReference type="NCBI Taxonomy" id="342808"/>
    <lineage>
        <taxon>Eukaryota</taxon>
        <taxon>Metamonada</taxon>
        <taxon>Preaxostyla</taxon>
        <taxon>Paratrimastigidae</taxon>
        <taxon>Paratrimastix</taxon>
    </lineage>
</organism>
<dbReference type="InterPro" id="IPR036322">
    <property type="entry name" value="WD40_repeat_dom_sf"/>
</dbReference>
<evidence type="ECO:0000256" key="1">
    <source>
        <dbReference type="ARBA" id="ARBA00022574"/>
    </source>
</evidence>
<reference evidence="6" key="1">
    <citation type="journal article" date="2022" name="bioRxiv">
        <title>Genomics of Preaxostyla Flagellates Illuminates Evolutionary Transitions and the Path Towards Mitochondrial Loss.</title>
        <authorList>
            <person name="Novak L.V.F."/>
            <person name="Treitli S.C."/>
            <person name="Pyrih J."/>
            <person name="Halakuc P."/>
            <person name="Pipaliya S.V."/>
            <person name="Vacek V."/>
            <person name="Brzon O."/>
            <person name="Soukal P."/>
            <person name="Eme L."/>
            <person name="Dacks J.B."/>
            <person name="Karnkowska A."/>
            <person name="Elias M."/>
            <person name="Hampl V."/>
        </authorList>
    </citation>
    <scope>NUCLEOTIDE SEQUENCE</scope>
    <source>
        <strain evidence="6">RCP-MX</strain>
    </source>
</reference>
<feature type="repeat" description="WD" evidence="3">
    <location>
        <begin position="120"/>
        <end position="161"/>
    </location>
</feature>
<feature type="repeat" description="WD" evidence="3">
    <location>
        <begin position="329"/>
        <end position="363"/>
    </location>
</feature>
<dbReference type="PROSITE" id="PS50896">
    <property type="entry name" value="LISH"/>
    <property type="match status" value="1"/>
</dbReference>
<evidence type="ECO:0000313" key="7">
    <source>
        <dbReference type="Proteomes" id="UP001141327"/>
    </source>
</evidence>
<gene>
    <name evidence="6" type="ORF">PAPYR_9769</name>
</gene>
<dbReference type="PROSITE" id="PS50294">
    <property type="entry name" value="WD_REPEATS_REGION"/>
    <property type="match status" value="3"/>
</dbReference>
<evidence type="ECO:0000313" key="6">
    <source>
        <dbReference type="EMBL" id="KAJ4455304.1"/>
    </source>
</evidence>
<dbReference type="Pfam" id="PF24951">
    <property type="entry name" value="LisH_PAC1"/>
    <property type="match status" value="1"/>
</dbReference>
<evidence type="ECO:0000256" key="2">
    <source>
        <dbReference type="ARBA" id="ARBA00022737"/>
    </source>
</evidence>
<dbReference type="InterPro" id="IPR037190">
    <property type="entry name" value="LIS1_N"/>
</dbReference>
<dbReference type="InterPro" id="IPR056795">
    <property type="entry name" value="PAC1-like_LisH-like_dom"/>
</dbReference>
<dbReference type="PANTHER" id="PTHR22847">
    <property type="entry name" value="WD40 REPEAT PROTEIN"/>
    <property type="match status" value="1"/>
</dbReference>
<dbReference type="EMBL" id="JAPMOS010000112">
    <property type="protein sequence ID" value="KAJ4455304.1"/>
    <property type="molecule type" value="Genomic_DNA"/>
</dbReference>
<feature type="repeat" description="WD" evidence="3">
    <location>
        <begin position="162"/>
        <end position="203"/>
    </location>
</feature>
<feature type="coiled-coil region" evidence="4">
    <location>
        <begin position="72"/>
        <end position="99"/>
    </location>
</feature>